<dbReference type="SUPFAM" id="SSF52540">
    <property type="entry name" value="P-loop containing nucleoside triphosphate hydrolases"/>
    <property type="match status" value="1"/>
</dbReference>
<dbReference type="InterPro" id="IPR027417">
    <property type="entry name" value="P-loop_NTPase"/>
</dbReference>
<keyword evidence="3" id="KW-0805">Transcription regulation</keyword>
<dbReference type="PRINTS" id="PR01590">
    <property type="entry name" value="HTHFIS"/>
</dbReference>
<dbReference type="PANTHER" id="PTHR32071">
    <property type="entry name" value="TRANSCRIPTIONAL REGULATORY PROTEIN"/>
    <property type="match status" value="1"/>
</dbReference>
<evidence type="ECO:0000259" key="5">
    <source>
        <dbReference type="PROSITE" id="PS50045"/>
    </source>
</evidence>
<protein>
    <recommendedName>
        <fullName evidence="5">Sigma-54 factor interaction domain-containing protein</fullName>
    </recommendedName>
</protein>
<evidence type="ECO:0000313" key="6">
    <source>
        <dbReference type="EMBL" id="KLV27021.1"/>
    </source>
</evidence>
<dbReference type="GO" id="GO:0000156">
    <property type="term" value="F:phosphorelay response regulator activity"/>
    <property type="evidence" value="ECO:0007669"/>
    <property type="project" value="InterPro"/>
</dbReference>
<dbReference type="PROSITE" id="PS50045">
    <property type="entry name" value="SIGMA54_INTERACT_4"/>
    <property type="match status" value="1"/>
</dbReference>
<dbReference type="Pfam" id="PF02954">
    <property type="entry name" value="HTH_8"/>
    <property type="match status" value="1"/>
</dbReference>
<reference evidence="6 7" key="1">
    <citation type="submission" date="2015-05" db="EMBL/GenBank/DDBJ databases">
        <title>Whole genome sequence and identification of bacterial endophytes from Costus igneus.</title>
        <authorList>
            <person name="Lee Y.P."/>
            <person name="Gan H.M."/>
            <person name="Eng W."/>
            <person name="Wheatley M.S."/>
            <person name="Caraballo A."/>
            <person name="Polter S."/>
            <person name="Savka M.A."/>
            <person name="Hudson A.O."/>
        </authorList>
    </citation>
    <scope>NUCLEOTIDE SEQUENCE [LARGE SCALE GENOMIC DNA]</scope>
    <source>
        <strain evidence="6 7">RIT379</strain>
    </source>
</reference>
<dbReference type="AlphaFoldDB" id="A0A0J1IM25"/>
<dbReference type="EMBL" id="LDPH01000006">
    <property type="protein sequence ID" value="KLV27021.1"/>
    <property type="molecule type" value="Genomic_DNA"/>
</dbReference>
<evidence type="ECO:0000256" key="4">
    <source>
        <dbReference type="ARBA" id="ARBA00023163"/>
    </source>
</evidence>
<dbReference type="InterPro" id="IPR002078">
    <property type="entry name" value="Sigma_54_int"/>
</dbReference>
<dbReference type="Gene3D" id="3.40.50.300">
    <property type="entry name" value="P-loop containing nucleotide triphosphate hydrolases"/>
    <property type="match status" value="1"/>
</dbReference>
<dbReference type="SUPFAM" id="SSF159800">
    <property type="entry name" value="PrpR receptor domain-like"/>
    <property type="match status" value="1"/>
</dbReference>
<dbReference type="SUPFAM" id="SSF46689">
    <property type="entry name" value="Homeodomain-like"/>
    <property type="match status" value="1"/>
</dbReference>
<gene>
    <name evidence="6" type="ORF">ABW02_08625</name>
</gene>
<organism evidence="6 7">
    <name type="scientific">Niallia circulans</name>
    <name type="common">Bacillus circulans</name>
    <dbReference type="NCBI Taxonomy" id="1397"/>
    <lineage>
        <taxon>Bacteria</taxon>
        <taxon>Bacillati</taxon>
        <taxon>Bacillota</taxon>
        <taxon>Bacilli</taxon>
        <taxon>Bacillales</taxon>
        <taxon>Bacillaceae</taxon>
        <taxon>Niallia</taxon>
    </lineage>
</organism>
<dbReference type="Gene3D" id="1.10.8.60">
    <property type="match status" value="1"/>
</dbReference>
<dbReference type="Gene3D" id="1.10.10.60">
    <property type="entry name" value="Homeodomain-like"/>
    <property type="match status" value="1"/>
</dbReference>
<evidence type="ECO:0000256" key="1">
    <source>
        <dbReference type="ARBA" id="ARBA00022741"/>
    </source>
</evidence>
<proteinExistence type="predicted"/>
<evidence type="ECO:0000256" key="3">
    <source>
        <dbReference type="ARBA" id="ARBA00023015"/>
    </source>
</evidence>
<dbReference type="InterPro" id="IPR010524">
    <property type="entry name" value="Sig_transdc_resp-reg_PrpR_N"/>
</dbReference>
<keyword evidence="2" id="KW-0067">ATP-binding</keyword>
<name>A0A0J1IM25_NIACI</name>
<accession>A0A0J1IM25</accession>
<dbReference type="Pfam" id="PF25601">
    <property type="entry name" value="AAA_lid_14"/>
    <property type="match status" value="1"/>
</dbReference>
<feature type="domain" description="Sigma-54 factor interaction" evidence="5">
    <location>
        <begin position="423"/>
        <end position="491"/>
    </location>
</feature>
<keyword evidence="4" id="KW-0804">Transcription</keyword>
<dbReference type="Gene3D" id="3.40.50.10660">
    <property type="entry name" value="PrpR receptor domain-like"/>
    <property type="match status" value="1"/>
</dbReference>
<dbReference type="RefSeq" id="WP_047941562.1">
    <property type="nucleotide sequence ID" value="NZ_LDPH01000006.1"/>
</dbReference>
<dbReference type="GO" id="GO:0006355">
    <property type="term" value="P:regulation of DNA-templated transcription"/>
    <property type="evidence" value="ECO:0007669"/>
    <property type="project" value="InterPro"/>
</dbReference>
<dbReference type="Pfam" id="PF06506">
    <property type="entry name" value="PrpR_N"/>
    <property type="match status" value="1"/>
</dbReference>
<dbReference type="OrthoDB" id="9771372at2"/>
<dbReference type="Pfam" id="PF00158">
    <property type="entry name" value="Sigma54_activat"/>
    <property type="match status" value="1"/>
</dbReference>
<keyword evidence="1" id="KW-0547">Nucleotide-binding</keyword>
<evidence type="ECO:0000313" key="7">
    <source>
        <dbReference type="Proteomes" id="UP000036045"/>
    </source>
</evidence>
<dbReference type="InterPro" id="IPR009057">
    <property type="entry name" value="Homeodomain-like_sf"/>
</dbReference>
<dbReference type="InterPro" id="IPR002197">
    <property type="entry name" value="HTH_Fis"/>
</dbReference>
<dbReference type="Gene3D" id="3.40.50.2300">
    <property type="match status" value="1"/>
</dbReference>
<dbReference type="GO" id="GO:0005524">
    <property type="term" value="F:ATP binding"/>
    <property type="evidence" value="ECO:0007669"/>
    <property type="project" value="UniProtKB-KW"/>
</dbReference>
<dbReference type="Proteomes" id="UP000036045">
    <property type="component" value="Unassembled WGS sequence"/>
</dbReference>
<dbReference type="PATRIC" id="fig|1397.4.peg.4898"/>
<dbReference type="InterPro" id="IPR058031">
    <property type="entry name" value="AAA_lid_NorR"/>
</dbReference>
<evidence type="ECO:0000256" key="2">
    <source>
        <dbReference type="ARBA" id="ARBA00022840"/>
    </source>
</evidence>
<keyword evidence="7" id="KW-1185">Reference proteome</keyword>
<sequence>MGIKTLLIAPYPALEHVMEECIKVEPELNMKIELANLQEAIPIAKEAEKQGIEVIISRGGTAQLIEQEVTIPVVDIHVSGYDMLRVLTLANDYPGKKAIVGFSNITMGAKAITDLLEIPIEVFTIEDAIEVDPLVNQLKIDGYQLIIGDVITRDAAAKYNLEGILIQSGREAIFEAIKEVKSIYRMLRKQRFQMTIMQTIIERQFSDVIVMNRDGNIVYENWKRFSDSPLSVKKMINIIQQKSDSKEELDIIETNQHKRVKQMMIPIKIEGELHYLFAFSSMKDLVLDNSLHIIDVPTPPVILSKSDSMKRCIEKIQSNLSRNGWILIGKSGTGKKLITKWIHFQKNRGNGLLAVMSAKAFINMNQQLDPDIKTIYLNEIEMLSLEELRIFVGKVKSNYNNGITIIIAMETSGINGYTALPYLEFIRVDLPILVERKEDIRPLVTHFLTAFHSEFGTSAIKIKEDAWQVLESYSWPGNVEELYLLIHDAVKEEKGFVIGKGLIQQLLGERLNKMETMDNKYLQGTLEEIEKRIIGAVMEEEHYNQTKVAERLGINRTTLWRKLKQ</sequence>
<comment type="caution">
    <text evidence="6">The sequence shown here is derived from an EMBL/GenBank/DDBJ whole genome shotgun (WGS) entry which is preliminary data.</text>
</comment>
<dbReference type="GO" id="GO:0043565">
    <property type="term" value="F:sequence-specific DNA binding"/>
    <property type="evidence" value="ECO:0007669"/>
    <property type="project" value="InterPro"/>
</dbReference>